<reference evidence="3" key="1">
    <citation type="submission" date="2017-12" db="EMBL/GenBank/DDBJ databases">
        <authorList>
            <consortium name="DOE Joint Genome Institute"/>
            <person name="Mondo S.J."/>
            <person name="Kjaerbolling I."/>
            <person name="Vesth T.C."/>
            <person name="Frisvad J.C."/>
            <person name="Nybo J.L."/>
            <person name="Theobald S."/>
            <person name="Kuo A."/>
            <person name="Bowyer P."/>
            <person name="Matsuda Y."/>
            <person name="Lyhne E.K."/>
            <person name="Kogle M.E."/>
            <person name="Clum A."/>
            <person name="Lipzen A."/>
            <person name="Salamov A."/>
            <person name="Ngan C.Y."/>
            <person name="Daum C."/>
            <person name="Chiniquy J."/>
            <person name="Barry K."/>
            <person name="LaButti K."/>
            <person name="Haridas S."/>
            <person name="Simmons B.A."/>
            <person name="Magnuson J.K."/>
            <person name="Mortensen U.H."/>
            <person name="Larsen T.O."/>
            <person name="Grigoriev I.V."/>
            <person name="Baker S.E."/>
            <person name="Andersen M.R."/>
            <person name="Nordberg H.P."/>
            <person name="Cantor M.N."/>
            <person name="Hua S.X."/>
        </authorList>
    </citation>
    <scope>NUCLEOTIDE SEQUENCE [LARGE SCALE GENOMIC DNA]</scope>
    <source>
        <strain evidence="3">IBT 19404</strain>
    </source>
</reference>
<organism evidence="2 3">
    <name type="scientific">Aspergillus taichungensis</name>
    <dbReference type="NCBI Taxonomy" id="482145"/>
    <lineage>
        <taxon>Eukaryota</taxon>
        <taxon>Fungi</taxon>
        <taxon>Dikarya</taxon>
        <taxon>Ascomycota</taxon>
        <taxon>Pezizomycotina</taxon>
        <taxon>Eurotiomycetes</taxon>
        <taxon>Eurotiomycetidae</taxon>
        <taxon>Eurotiales</taxon>
        <taxon>Aspergillaceae</taxon>
        <taxon>Aspergillus</taxon>
        <taxon>Aspergillus subgen. Circumdati</taxon>
    </lineage>
</organism>
<dbReference type="Proteomes" id="UP000235023">
    <property type="component" value="Unassembled WGS sequence"/>
</dbReference>
<feature type="transmembrane region" description="Helical" evidence="1">
    <location>
        <begin position="21"/>
        <end position="43"/>
    </location>
</feature>
<accession>A0A2J5I5X6</accession>
<keyword evidence="3" id="KW-1185">Reference proteome</keyword>
<proteinExistence type="predicted"/>
<name>A0A2J5I5X6_9EURO</name>
<gene>
    <name evidence="2" type="ORF">BDW42DRAFT_160961</name>
</gene>
<keyword evidence="1" id="KW-1133">Transmembrane helix</keyword>
<evidence type="ECO:0000313" key="3">
    <source>
        <dbReference type="Proteomes" id="UP000235023"/>
    </source>
</evidence>
<dbReference type="EMBL" id="KZ559505">
    <property type="protein sequence ID" value="PLN85343.1"/>
    <property type="molecule type" value="Genomic_DNA"/>
</dbReference>
<evidence type="ECO:0000256" key="1">
    <source>
        <dbReference type="SAM" id="Phobius"/>
    </source>
</evidence>
<dbReference type="AlphaFoldDB" id="A0A2J5I5X6"/>
<keyword evidence="1" id="KW-0472">Membrane</keyword>
<sequence length="62" mass="7051">MLRAKLESCKGGWELVGLSSYHVYIACHLCFVLSLSLIFWLSVAFPHGFCCLSILIPFRTSW</sequence>
<evidence type="ECO:0000313" key="2">
    <source>
        <dbReference type="EMBL" id="PLN85343.1"/>
    </source>
</evidence>
<keyword evidence="1" id="KW-0812">Transmembrane</keyword>
<protein>
    <submittedName>
        <fullName evidence="2">Uncharacterized protein</fullName>
    </submittedName>
</protein>